<accession>A0A2A2TK21</accession>
<comment type="caution">
    <text evidence="1">The sequence shown here is derived from an EMBL/GenBank/DDBJ whole genome shotgun (WGS) entry which is preliminary data.</text>
</comment>
<organism evidence="1 2">
    <name type="scientific">Brunnivagina elsteri CCALA 953</name>
    <dbReference type="NCBI Taxonomy" id="987040"/>
    <lineage>
        <taxon>Bacteria</taxon>
        <taxon>Bacillati</taxon>
        <taxon>Cyanobacteriota</taxon>
        <taxon>Cyanophyceae</taxon>
        <taxon>Nostocales</taxon>
        <taxon>Calotrichaceae</taxon>
        <taxon>Brunnivagina</taxon>
    </lineage>
</organism>
<dbReference type="AlphaFoldDB" id="A0A2A2TK21"/>
<evidence type="ECO:0000313" key="1">
    <source>
        <dbReference type="EMBL" id="PAX56125.1"/>
    </source>
</evidence>
<sequence>MKITTVSISYSRKFNLGSYESLDLGCSLWAQLEEEEDADGVVQYLYHQAKASVKNAAIPVLKASGYQTNKVNSQKQSVDTSIKDNLEEF</sequence>
<dbReference type="OrthoDB" id="487838at2"/>
<dbReference type="Proteomes" id="UP000218238">
    <property type="component" value="Unassembled WGS sequence"/>
</dbReference>
<keyword evidence="2" id="KW-1185">Reference proteome</keyword>
<dbReference type="EMBL" id="NTFS01000092">
    <property type="protein sequence ID" value="PAX56125.1"/>
    <property type="molecule type" value="Genomic_DNA"/>
</dbReference>
<gene>
    <name evidence="1" type="ORF">CK510_10660</name>
</gene>
<name>A0A2A2TK21_9CYAN</name>
<protein>
    <submittedName>
        <fullName evidence="1">Uncharacterized protein</fullName>
    </submittedName>
</protein>
<reference evidence="1 2" key="1">
    <citation type="submission" date="2017-08" db="EMBL/GenBank/DDBJ databases">
        <title>Draft genome sequence of filamentous cyanobacterium Calothrix elsteri CCALA 953.</title>
        <authorList>
            <person name="Gagunashvili A.N."/>
            <person name="Elster J."/>
            <person name="Andresson O.S."/>
        </authorList>
    </citation>
    <scope>NUCLEOTIDE SEQUENCE [LARGE SCALE GENOMIC DNA]</scope>
    <source>
        <strain evidence="1 2">CCALA 953</strain>
    </source>
</reference>
<proteinExistence type="predicted"/>
<evidence type="ECO:0000313" key="2">
    <source>
        <dbReference type="Proteomes" id="UP000218238"/>
    </source>
</evidence>
<dbReference type="RefSeq" id="WP_095721677.1">
    <property type="nucleotide sequence ID" value="NZ_NTFS01000092.1"/>
</dbReference>